<feature type="transmembrane region" description="Helical" evidence="9">
    <location>
        <begin position="315"/>
        <end position="333"/>
    </location>
</feature>
<evidence type="ECO:0000256" key="1">
    <source>
        <dbReference type="ARBA" id="ARBA00002265"/>
    </source>
</evidence>
<evidence type="ECO:0000256" key="3">
    <source>
        <dbReference type="ARBA" id="ARBA00007725"/>
    </source>
</evidence>
<keyword evidence="4" id="KW-1003">Cell membrane</keyword>
<feature type="transmembrane region" description="Helical" evidence="9">
    <location>
        <begin position="285"/>
        <end position="303"/>
    </location>
</feature>
<evidence type="ECO:0000256" key="6">
    <source>
        <dbReference type="ARBA" id="ARBA00022989"/>
    </source>
</evidence>
<dbReference type="GO" id="GO:0043190">
    <property type="term" value="C:ATP-binding cassette (ABC) transporter complex"/>
    <property type="evidence" value="ECO:0007669"/>
    <property type="project" value="InterPro"/>
</dbReference>
<comment type="subcellular location">
    <subcellularLocation>
        <location evidence="2">Cell membrane</location>
        <topology evidence="2">Multi-pass membrane protein</topology>
    </subcellularLocation>
</comment>
<feature type="transmembrane region" description="Helical" evidence="9">
    <location>
        <begin position="104"/>
        <end position="123"/>
    </location>
</feature>
<name>A0AAW3ZKU0_9GAMM</name>
<gene>
    <name evidence="10" type="primary">lptG</name>
    <name evidence="10" type="ORF">IFO71_04810</name>
</gene>
<dbReference type="PANTHER" id="PTHR33529">
    <property type="entry name" value="SLR0882 PROTEIN-RELATED"/>
    <property type="match status" value="1"/>
</dbReference>
<evidence type="ECO:0000256" key="2">
    <source>
        <dbReference type="ARBA" id="ARBA00004651"/>
    </source>
</evidence>
<dbReference type="RefSeq" id="WP_192028402.1">
    <property type="nucleotide sequence ID" value="NZ_JACYTR010000006.1"/>
</dbReference>
<evidence type="ECO:0000313" key="10">
    <source>
        <dbReference type="EMBL" id="MBD8525056.1"/>
    </source>
</evidence>
<evidence type="ECO:0000256" key="7">
    <source>
        <dbReference type="ARBA" id="ARBA00023136"/>
    </source>
</evidence>
<evidence type="ECO:0000256" key="9">
    <source>
        <dbReference type="SAM" id="Phobius"/>
    </source>
</evidence>
<dbReference type="NCBIfam" id="TIGR04408">
    <property type="entry name" value="LptG_lptG"/>
    <property type="match status" value="1"/>
</dbReference>
<dbReference type="InterPro" id="IPR005495">
    <property type="entry name" value="LptG/LptF_permease"/>
</dbReference>
<organism evidence="10 11">
    <name type="scientific">Pseudomarimonas arenosa</name>
    <dbReference type="NCBI Taxonomy" id="2774145"/>
    <lineage>
        <taxon>Bacteria</taxon>
        <taxon>Pseudomonadati</taxon>
        <taxon>Pseudomonadota</taxon>
        <taxon>Gammaproteobacteria</taxon>
        <taxon>Lysobacterales</taxon>
        <taxon>Lysobacteraceae</taxon>
        <taxon>Pseudomarimonas</taxon>
    </lineage>
</organism>
<protein>
    <submittedName>
        <fullName evidence="10">LPS export ABC transporter permease LptG</fullName>
    </submittedName>
</protein>
<evidence type="ECO:0000256" key="5">
    <source>
        <dbReference type="ARBA" id="ARBA00022692"/>
    </source>
</evidence>
<dbReference type="GO" id="GO:0015920">
    <property type="term" value="P:lipopolysaccharide transport"/>
    <property type="evidence" value="ECO:0007669"/>
    <property type="project" value="TreeGrafter"/>
</dbReference>
<comment type="function">
    <text evidence="1">Part of the ABC transporter complex LptBFG involved in the translocation of lipopolysaccharide (LPS) from the inner membrane to the outer membrane.</text>
</comment>
<dbReference type="PANTHER" id="PTHR33529:SF2">
    <property type="entry name" value="LIPOPOLYSACCHARIDE EXPORT SYSTEM PERMEASE PROTEIN LPTG"/>
    <property type="match status" value="1"/>
</dbReference>
<reference evidence="10 11" key="1">
    <citation type="submission" date="2020-09" db="EMBL/GenBank/DDBJ databases">
        <title>Pseudoxanthomonas sp. CAU 1598 isolated from sand of Yaerae Beach.</title>
        <authorList>
            <person name="Kim W."/>
        </authorList>
    </citation>
    <scope>NUCLEOTIDE SEQUENCE [LARGE SCALE GENOMIC DNA]</scope>
    <source>
        <strain evidence="10 11">CAU 1598</strain>
    </source>
</reference>
<feature type="transmembrane region" description="Helical" evidence="9">
    <location>
        <begin position="69"/>
        <end position="92"/>
    </location>
</feature>
<accession>A0AAW3ZKU0</accession>
<comment type="caution">
    <text evidence="10">The sequence shown here is derived from an EMBL/GenBank/DDBJ whole genome shotgun (WGS) entry which is preliminary data.</text>
</comment>
<feature type="transmembrane region" description="Helical" evidence="9">
    <location>
        <begin position="12"/>
        <end position="38"/>
    </location>
</feature>
<dbReference type="Proteomes" id="UP000613768">
    <property type="component" value="Unassembled WGS sequence"/>
</dbReference>
<comment type="subunit">
    <text evidence="8">Component of the lipopolysaccharide transport and assembly complex. The LptBFG transporter is composed of two ATP-binding proteins (LptB) and two transmembrane proteins (LptF and LptG).</text>
</comment>
<evidence type="ECO:0000256" key="4">
    <source>
        <dbReference type="ARBA" id="ARBA00022475"/>
    </source>
</evidence>
<keyword evidence="6 9" id="KW-1133">Transmembrane helix</keyword>
<proteinExistence type="inferred from homology"/>
<keyword evidence="5 9" id="KW-0812">Transmembrane</keyword>
<evidence type="ECO:0000313" key="11">
    <source>
        <dbReference type="Proteomes" id="UP000613768"/>
    </source>
</evidence>
<keyword evidence="7 9" id="KW-0472">Membrane</keyword>
<dbReference type="InterPro" id="IPR030923">
    <property type="entry name" value="LptG"/>
</dbReference>
<keyword evidence="11" id="KW-1185">Reference proteome</keyword>
<dbReference type="GO" id="GO:0055085">
    <property type="term" value="P:transmembrane transport"/>
    <property type="evidence" value="ECO:0007669"/>
    <property type="project" value="InterPro"/>
</dbReference>
<dbReference type="EMBL" id="JACYTR010000006">
    <property type="protein sequence ID" value="MBD8525056.1"/>
    <property type="molecule type" value="Genomic_DNA"/>
</dbReference>
<dbReference type="AlphaFoldDB" id="A0AAW3ZKU0"/>
<comment type="similarity">
    <text evidence="3">Belongs to the LptF/LptG family.</text>
</comment>
<sequence length="366" mass="40719">MSRALLRQADRLVAVQVLSTILLVWAVLLGFDVLVAFLSDLKRIGEGSFTGYTALLKSLYTVPRRMYELFPHSAMIGCVLGLGALAATSELTALRAAGLSKLRICGSAILCVGTLTALMVVSGETLGPWGELRSHALSASARSKDVAMASWSGLWAREGDTYLNARRGRVEGEAAQSKVILDDVQLYEFDPQGRLRSIAKVTQAVHQDERWTLHQVRRSTIGRREVQTDVIESEIWDSQLKPELLSLSLQRPRYLSTRTLSESLDYLERNSLDPGPFLAAYWSRWFYPLNALVLCLAAMPFAFGTLRSGGFGKRLFLGLVFGLTYFLLQRLTIDLAQLYRVDLRMANLLPPSVVAMAVWLHLRRAV</sequence>
<dbReference type="Pfam" id="PF03739">
    <property type="entry name" value="LptF_LptG"/>
    <property type="match status" value="1"/>
</dbReference>
<feature type="transmembrane region" description="Helical" evidence="9">
    <location>
        <begin position="345"/>
        <end position="362"/>
    </location>
</feature>
<evidence type="ECO:0000256" key="8">
    <source>
        <dbReference type="ARBA" id="ARBA00026081"/>
    </source>
</evidence>